<dbReference type="InterPro" id="IPR001585">
    <property type="entry name" value="TAL/FSA"/>
</dbReference>
<evidence type="ECO:0000256" key="1">
    <source>
        <dbReference type="ARBA" id="ARBA00023270"/>
    </source>
</evidence>
<gene>
    <name evidence="2" type="ORF">COX82_01595</name>
</gene>
<name>A0A2M7V5S7_9BACT</name>
<proteinExistence type="predicted"/>
<dbReference type="Proteomes" id="UP000228750">
    <property type="component" value="Unassembled WGS sequence"/>
</dbReference>
<dbReference type="InterPro" id="IPR013785">
    <property type="entry name" value="Aldolase_TIM"/>
</dbReference>
<dbReference type="Pfam" id="PF00923">
    <property type="entry name" value="TAL_FSA"/>
    <property type="match status" value="1"/>
</dbReference>
<dbReference type="AlphaFoldDB" id="A0A2M7V5S7"/>
<comment type="caution">
    <text evidence="2">The sequence shown here is derived from an EMBL/GenBank/DDBJ whole genome shotgun (WGS) entry which is preliminary data.</text>
</comment>
<protein>
    <submittedName>
        <fullName evidence="2">Transaldolase</fullName>
    </submittedName>
</protein>
<reference evidence="3" key="1">
    <citation type="submission" date="2017-09" db="EMBL/GenBank/DDBJ databases">
        <title>Depth-based differentiation of microbial function through sediment-hosted aquifers and enrichment of novel symbionts in the deep terrestrial subsurface.</title>
        <authorList>
            <person name="Probst A.J."/>
            <person name="Ladd B."/>
            <person name="Jarett J.K."/>
            <person name="Geller-Mcgrath D.E."/>
            <person name="Sieber C.M.K."/>
            <person name="Emerson J.B."/>
            <person name="Anantharaman K."/>
            <person name="Thomas B.C."/>
            <person name="Malmstrom R."/>
            <person name="Stieglmeier M."/>
            <person name="Klingl A."/>
            <person name="Woyke T."/>
            <person name="Ryan C.M."/>
            <person name="Banfield J.F."/>
        </authorList>
    </citation>
    <scope>NUCLEOTIDE SEQUENCE [LARGE SCALE GENOMIC DNA]</scope>
</reference>
<sequence length="290" mass="31861">MKPTNLHTQLFLDSGDPQETKTMIETLGFLDGQTTNPSLIAKSPVAQERLASGNPFTQEEVFEYYKTTVYEIREILPKGSISVEVYADAETTADMMIEQGKKMATWIPGVHIKLPTNAEGLKAARALVDEGYNINMTLVFSQAQAAAVYAATSGAKKGQVFLSPFIGRLDDIGENGMDLIANVLKMYKEGDGHVEVLTASVRSMEHFFAAIALGSDIITVPGKYLPAWQEGGMEVPTAYTYTREDLKPIAYEELSLTDDVSSYNIQHNLTDKGLEKFVADWKALFEVGKA</sequence>
<evidence type="ECO:0000313" key="2">
    <source>
        <dbReference type="EMBL" id="PIZ93946.1"/>
    </source>
</evidence>
<dbReference type="SUPFAM" id="SSF51569">
    <property type="entry name" value="Aldolase"/>
    <property type="match status" value="1"/>
</dbReference>
<dbReference type="PANTHER" id="PTHR10683">
    <property type="entry name" value="TRANSALDOLASE"/>
    <property type="match status" value="1"/>
</dbReference>
<dbReference type="Gene3D" id="3.20.20.70">
    <property type="entry name" value="Aldolase class I"/>
    <property type="match status" value="1"/>
</dbReference>
<evidence type="ECO:0000313" key="3">
    <source>
        <dbReference type="Proteomes" id="UP000228750"/>
    </source>
</evidence>
<organism evidence="2 3">
    <name type="scientific">Candidatus Magasanikbacteria bacterium CG_4_10_14_0_2_um_filter_41_10</name>
    <dbReference type="NCBI Taxonomy" id="1974638"/>
    <lineage>
        <taxon>Bacteria</taxon>
        <taxon>Candidatus Magasanikiibacteriota</taxon>
    </lineage>
</organism>
<dbReference type="GO" id="GO:0005975">
    <property type="term" value="P:carbohydrate metabolic process"/>
    <property type="evidence" value="ECO:0007669"/>
    <property type="project" value="InterPro"/>
</dbReference>
<accession>A0A2M7V5S7</accession>
<dbReference type="EMBL" id="PFPJ01000029">
    <property type="protein sequence ID" value="PIZ93946.1"/>
    <property type="molecule type" value="Genomic_DNA"/>
</dbReference>
<dbReference type="PANTHER" id="PTHR10683:SF40">
    <property type="entry name" value="FRUCTOSE-6-PHOSPHATE ALDOLASE 1-RELATED"/>
    <property type="match status" value="1"/>
</dbReference>
<keyword evidence="1" id="KW-0704">Schiff base</keyword>